<dbReference type="InterPro" id="IPR049387">
    <property type="entry name" value="UFSP2-like_2nd"/>
</dbReference>
<evidence type="ECO:0000259" key="7">
    <source>
        <dbReference type="Pfam" id="PF07910"/>
    </source>
</evidence>
<evidence type="ECO:0000313" key="10">
    <source>
        <dbReference type="Proteomes" id="UP000036987"/>
    </source>
</evidence>
<evidence type="ECO:0000259" key="8">
    <source>
        <dbReference type="Pfam" id="PF20908"/>
    </source>
</evidence>
<dbReference type="GO" id="GO:0006508">
    <property type="term" value="P:proteolysis"/>
    <property type="evidence" value="ECO:0007669"/>
    <property type="project" value="UniProtKB-KW"/>
</dbReference>
<evidence type="ECO:0000256" key="3">
    <source>
        <dbReference type="ARBA" id="ARBA00022786"/>
    </source>
</evidence>
<dbReference type="EMBL" id="LFYR01002091">
    <property type="protein sequence ID" value="KMZ57329.1"/>
    <property type="molecule type" value="Genomic_DNA"/>
</dbReference>
<evidence type="ECO:0000256" key="6">
    <source>
        <dbReference type="ARBA" id="ARBA00067779"/>
    </source>
</evidence>
<dbReference type="PANTHER" id="PTHR48153:SF2">
    <property type="entry name" value="UFM1-SPECIFIC PROTEASE 2"/>
    <property type="match status" value="1"/>
</dbReference>
<name>A0A0K9NKM1_ZOSMR</name>
<dbReference type="AlphaFoldDB" id="A0A0K9NKM1"/>
<dbReference type="OrthoDB" id="417506at2759"/>
<evidence type="ECO:0000313" key="9">
    <source>
        <dbReference type="EMBL" id="KMZ57329.1"/>
    </source>
</evidence>
<dbReference type="PANTHER" id="PTHR48153">
    <property type="entry name" value="UFM1-SPECIFIC PROTEASE 2"/>
    <property type="match status" value="1"/>
</dbReference>
<keyword evidence="3" id="KW-0833">Ubl conjugation pathway</keyword>
<comment type="similarity">
    <text evidence="1">Belongs to the peptidase C78 family.</text>
</comment>
<dbReference type="STRING" id="29655.A0A0K9NKM1"/>
<dbReference type="FunFam" id="3.90.70.130:FF:000001">
    <property type="entry name" value="Probable Ufm1-specific protease 2"/>
    <property type="match status" value="1"/>
</dbReference>
<dbReference type="Gene3D" id="3.90.70.130">
    <property type="match status" value="1"/>
</dbReference>
<dbReference type="Pfam" id="PF07910">
    <property type="entry name" value="Peptidase_C78"/>
    <property type="match status" value="1"/>
</dbReference>
<dbReference type="OMA" id="VSCSKFF"/>
<keyword evidence="2 9" id="KW-0645">Protease</keyword>
<dbReference type="Pfam" id="PF20908">
    <property type="entry name" value="UfSP2_N"/>
    <property type="match status" value="1"/>
</dbReference>
<comment type="caution">
    <text evidence="9">The sequence shown here is derived from an EMBL/GenBank/DDBJ whole genome shotgun (WGS) entry which is preliminary data.</text>
</comment>
<evidence type="ECO:0000256" key="1">
    <source>
        <dbReference type="ARBA" id="ARBA00008552"/>
    </source>
</evidence>
<feature type="domain" description="UFSP1/2/DUB catalytic" evidence="7">
    <location>
        <begin position="441"/>
        <end position="629"/>
    </location>
</feature>
<dbReference type="GO" id="GO:0071567">
    <property type="term" value="F:deUFMylase activity"/>
    <property type="evidence" value="ECO:0000318"/>
    <property type="project" value="GO_Central"/>
</dbReference>
<protein>
    <recommendedName>
        <fullName evidence="6">Probable Ufm1-specific protease</fullName>
    </recommendedName>
</protein>
<sequence length="637" mass="70644">MESGNSVLRVLCRRNLAVFCRQPGIFWIIGSPLFLPPLTVVSIFKCVHSVSGDPYSPDYVKEADSLKSTLLRGFNVVGALYVCDSLFEENAKKAVHACQKIKHLLGYDDDEVDHDIIGASVDPETTSDIHFFASQSGKKSCVELITAVHYEDDPEELVWKNGCLLRCQMEFKMPVYMPIDGKRDVEMLASATDAAISKLRDPKVVYLVEGTDMTHQSIVLRGAELSSISDHRPASQELGKINLLCSYFSKSKFSPLFTANKNADVISVIVFFSHLGNATSACAPTAEYTPAPESVKLNVFDFKVDVLCYASKDFPVCSAVSRLVIPGISNQLAVLNNTISQNISSQKSRLCPFHFCPPGILHPITCIYDLAYGESEQTQVNIRRSLHLRLGLPLDRPLLLLTNSIAFSHGDIGVSKPQRSGVIKDVHHDISKSGVSGGLASLVDGSYEYYHYLQDGFDDSGWGCAYRSLQTIISWFILQHYTSIEVPSHREIQQALVDIGDKEPYFVGSREWIGAIELSFVLDKLLGVSCKIINVRSGAELPEKCRELSMHFETQGTPIMIGGGVLAYTLLGVDYNEVNGDCAFLILDPHYTSNDDRKKIANGGWCGWKKPVDNKGKHFFLHDKFYNLLLPQRPNIV</sequence>
<keyword evidence="4" id="KW-0378">Hydrolase</keyword>
<dbReference type="Proteomes" id="UP000036987">
    <property type="component" value="Unassembled WGS sequence"/>
</dbReference>
<evidence type="ECO:0000256" key="5">
    <source>
        <dbReference type="ARBA" id="ARBA00022807"/>
    </source>
</evidence>
<evidence type="ECO:0000256" key="4">
    <source>
        <dbReference type="ARBA" id="ARBA00022801"/>
    </source>
</evidence>
<keyword evidence="5" id="KW-0788">Thiol protease</keyword>
<dbReference type="SUPFAM" id="SSF54001">
    <property type="entry name" value="Cysteine proteinases"/>
    <property type="match status" value="1"/>
</dbReference>
<dbReference type="InterPro" id="IPR012462">
    <property type="entry name" value="UFSP1/2_DUB_cat"/>
</dbReference>
<gene>
    <name evidence="9" type="ORF">ZOSMA_87G00750</name>
</gene>
<keyword evidence="10" id="KW-1185">Reference proteome</keyword>
<evidence type="ECO:0000256" key="2">
    <source>
        <dbReference type="ARBA" id="ARBA00022670"/>
    </source>
</evidence>
<proteinExistence type="inferred from homology"/>
<reference evidence="10" key="1">
    <citation type="journal article" date="2016" name="Nature">
        <title>The genome of the seagrass Zostera marina reveals angiosperm adaptation to the sea.</title>
        <authorList>
            <person name="Olsen J.L."/>
            <person name="Rouze P."/>
            <person name="Verhelst B."/>
            <person name="Lin Y.-C."/>
            <person name="Bayer T."/>
            <person name="Collen J."/>
            <person name="Dattolo E."/>
            <person name="De Paoli E."/>
            <person name="Dittami S."/>
            <person name="Maumus F."/>
            <person name="Michel G."/>
            <person name="Kersting A."/>
            <person name="Lauritano C."/>
            <person name="Lohaus R."/>
            <person name="Toepel M."/>
            <person name="Tonon T."/>
            <person name="Vanneste K."/>
            <person name="Amirebrahimi M."/>
            <person name="Brakel J."/>
            <person name="Bostroem C."/>
            <person name="Chovatia M."/>
            <person name="Grimwood J."/>
            <person name="Jenkins J.W."/>
            <person name="Jueterbock A."/>
            <person name="Mraz A."/>
            <person name="Stam W.T."/>
            <person name="Tice H."/>
            <person name="Bornberg-Bauer E."/>
            <person name="Green P.J."/>
            <person name="Pearson G.A."/>
            <person name="Procaccini G."/>
            <person name="Duarte C.M."/>
            <person name="Schmutz J."/>
            <person name="Reusch T.B.H."/>
            <person name="Van de Peer Y."/>
        </authorList>
    </citation>
    <scope>NUCLEOTIDE SEQUENCE [LARGE SCALE GENOMIC DNA]</scope>
    <source>
        <strain evidence="10">cv. Finnish</strain>
    </source>
</reference>
<dbReference type="InterPro" id="IPR038765">
    <property type="entry name" value="Papain-like_cys_pep_sf"/>
</dbReference>
<accession>A0A0K9NKM1</accession>
<feature type="domain" description="UFSP2 second" evidence="8">
    <location>
        <begin position="301"/>
        <end position="408"/>
    </location>
</feature>
<organism evidence="9 10">
    <name type="scientific">Zostera marina</name>
    <name type="common">Eelgrass</name>
    <dbReference type="NCBI Taxonomy" id="29655"/>
    <lineage>
        <taxon>Eukaryota</taxon>
        <taxon>Viridiplantae</taxon>
        <taxon>Streptophyta</taxon>
        <taxon>Embryophyta</taxon>
        <taxon>Tracheophyta</taxon>
        <taxon>Spermatophyta</taxon>
        <taxon>Magnoliopsida</taxon>
        <taxon>Liliopsida</taxon>
        <taxon>Zosteraceae</taxon>
        <taxon>Zostera</taxon>
    </lineage>
</organism>